<keyword evidence="2" id="KW-1185">Reference proteome</keyword>
<dbReference type="KEGG" id="tye:THEYE_A2023"/>
<name>B5YIT6_THEYD</name>
<dbReference type="EnsemblBacteria" id="ACI21657">
    <property type="protein sequence ID" value="ACI21657"/>
    <property type="gene ID" value="THEYE_A2023"/>
</dbReference>
<reference evidence="1 2" key="2">
    <citation type="journal article" date="2015" name="Genome Announc.">
        <title>Genome Sequence of the Sulfate-Reducing Thermophilic Bacterium Thermodesulfovibrio yellowstonii Strain DSM 11347T (Phylum Nitrospirae).</title>
        <authorList>
            <person name="Bhatnagar S."/>
            <person name="Badger J.H."/>
            <person name="Madupu R."/>
            <person name="Khouri H.M."/>
            <person name="O'Connor E.M."/>
            <person name="Robb F.T."/>
            <person name="Ward N.L."/>
            <person name="Eisen J.A."/>
        </authorList>
    </citation>
    <scope>NUCLEOTIDE SEQUENCE [LARGE SCALE GENOMIC DNA]</scope>
    <source>
        <strain evidence="2">ATCC 51303 / DSM 11347 / YP87</strain>
    </source>
</reference>
<dbReference type="AlphaFoldDB" id="B5YIT6"/>
<proteinExistence type="predicted"/>
<dbReference type="STRING" id="289376.THEYE_A2023"/>
<protein>
    <submittedName>
        <fullName evidence="1">Uncharacterized protein</fullName>
    </submittedName>
</protein>
<dbReference type="InParanoid" id="B5YIT6"/>
<gene>
    <name evidence="1" type="ordered locus">THEYE_A2023</name>
</gene>
<dbReference type="HOGENOM" id="CLU_3104921_0_0_0"/>
<organism evidence="1 2">
    <name type="scientific">Thermodesulfovibrio yellowstonii (strain ATCC 51303 / DSM 11347 / YP87)</name>
    <dbReference type="NCBI Taxonomy" id="289376"/>
    <lineage>
        <taxon>Bacteria</taxon>
        <taxon>Pseudomonadati</taxon>
        <taxon>Nitrospirota</taxon>
        <taxon>Thermodesulfovibrionia</taxon>
        <taxon>Thermodesulfovibrionales</taxon>
        <taxon>Thermodesulfovibrionaceae</taxon>
        <taxon>Thermodesulfovibrio</taxon>
    </lineage>
</organism>
<accession>B5YIT6</accession>
<evidence type="ECO:0000313" key="1">
    <source>
        <dbReference type="EMBL" id="ACI21657.1"/>
    </source>
</evidence>
<sequence length="51" mass="5937">MVQMKPTVTVKDGETTAIVFISHMVQMKLFFRMNSIIHHYILYIPHGSDET</sequence>
<dbReference type="Proteomes" id="UP000000718">
    <property type="component" value="Chromosome"/>
</dbReference>
<dbReference type="EMBL" id="CP001147">
    <property type="protein sequence ID" value="ACI21657.1"/>
    <property type="molecule type" value="Genomic_DNA"/>
</dbReference>
<evidence type="ECO:0000313" key="2">
    <source>
        <dbReference type="Proteomes" id="UP000000718"/>
    </source>
</evidence>
<reference evidence="2" key="1">
    <citation type="submission" date="2008-08" db="EMBL/GenBank/DDBJ databases">
        <title>The complete genome sequence of Thermodesulfovibrio yellowstonii strain ATCC 51303 / DSM 11347 / YP87.</title>
        <authorList>
            <person name="Dodson R.J."/>
            <person name="Durkin A.S."/>
            <person name="Wu M."/>
            <person name="Eisen J."/>
            <person name="Sutton G."/>
        </authorList>
    </citation>
    <scope>NUCLEOTIDE SEQUENCE [LARGE SCALE GENOMIC DNA]</scope>
    <source>
        <strain evidence="2">ATCC 51303 / DSM 11347 / YP87</strain>
    </source>
</reference>